<dbReference type="Gene3D" id="3.20.180.10">
    <property type="entry name" value="PNP-oxidase-like"/>
    <property type="match status" value="1"/>
</dbReference>
<dbReference type="InterPro" id="IPR019595">
    <property type="entry name" value="DUF2470"/>
</dbReference>
<dbReference type="Pfam" id="PF10615">
    <property type="entry name" value="DUF2470"/>
    <property type="match status" value="1"/>
</dbReference>
<accession>A0A6A7BZZ4</accession>
<keyword evidence="1" id="KW-1133">Transmembrane helix</keyword>
<keyword evidence="4" id="KW-1185">Reference proteome</keyword>
<evidence type="ECO:0000313" key="3">
    <source>
        <dbReference type="EMBL" id="KAF2860886.1"/>
    </source>
</evidence>
<gene>
    <name evidence="3" type="ORF">K470DRAFT_216225</name>
</gene>
<feature type="transmembrane region" description="Helical" evidence="1">
    <location>
        <begin position="185"/>
        <end position="203"/>
    </location>
</feature>
<keyword evidence="1" id="KW-0472">Membrane</keyword>
<dbReference type="EMBL" id="MU005977">
    <property type="protein sequence ID" value="KAF2860886.1"/>
    <property type="molecule type" value="Genomic_DNA"/>
</dbReference>
<keyword evidence="1" id="KW-0812">Transmembrane</keyword>
<evidence type="ECO:0000259" key="2">
    <source>
        <dbReference type="Pfam" id="PF10615"/>
    </source>
</evidence>
<dbReference type="OrthoDB" id="5553410at2759"/>
<reference evidence="3" key="1">
    <citation type="journal article" date="2020" name="Stud. Mycol.">
        <title>101 Dothideomycetes genomes: a test case for predicting lifestyles and emergence of pathogens.</title>
        <authorList>
            <person name="Haridas S."/>
            <person name="Albert R."/>
            <person name="Binder M."/>
            <person name="Bloem J."/>
            <person name="Labutti K."/>
            <person name="Salamov A."/>
            <person name="Andreopoulos B."/>
            <person name="Baker S."/>
            <person name="Barry K."/>
            <person name="Bills G."/>
            <person name="Bluhm B."/>
            <person name="Cannon C."/>
            <person name="Castanera R."/>
            <person name="Culley D."/>
            <person name="Daum C."/>
            <person name="Ezra D."/>
            <person name="Gonzalez J."/>
            <person name="Henrissat B."/>
            <person name="Kuo A."/>
            <person name="Liang C."/>
            <person name="Lipzen A."/>
            <person name="Lutzoni F."/>
            <person name="Magnuson J."/>
            <person name="Mondo S."/>
            <person name="Nolan M."/>
            <person name="Ohm R."/>
            <person name="Pangilinan J."/>
            <person name="Park H.-J."/>
            <person name="Ramirez L."/>
            <person name="Alfaro M."/>
            <person name="Sun H."/>
            <person name="Tritt A."/>
            <person name="Yoshinaga Y."/>
            <person name="Zwiers L.-H."/>
            <person name="Turgeon B."/>
            <person name="Goodwin S."/>
            <person name="Spatafora J."/>
            <person name="Crous P."/>
            <person name="Grigoriev I."/>
        </authorList>
    </citation>
    <scope>NUCLEOTIDE SEQUENCE</scope>
    <source>
        <strain evidence="3">CBS 480.64</strain>
    </source>
</reference>
<evidence type="ECO:0000256" key="1">
    <source>
        <dbReference type="SAM" id="Phobius"/>
    </source>
</evidence>
<dbReference type="SUPFAM" id="SSF50475">
    <property type="entry name" value="FMN-binding split barrel"/>
    <property type="match status" value="1"/>
</dbReference>
<evidence type="ECO:0000313" key="4">
    <source>
        <dbReference type="Proteomes" id="UP000799421"/>
    </source>
</evidence>
<feature type="transmembrane region" description="Helical" evidence="1">
    <location>
        <begin position="109"/>
        <end position="130"/>
    </location>
</feature>
<dbReference type="PANTHER" id="PTHR37783">
    <property type="entry name" value="MEMBRANE PROTEIN, PUTATIVE (AFU_ORTHOLOGUE AFUA_1G04315)-RELATED"/>
    <property type="match status" value="1"/>
</dbReference>
<name>A0A6A7BZZ4_9PEZI</name>
<sequence length="220" mass="25754">MADQGADNAVARNRIVLHMNKDHHDSIVRYLQHRFNLSPWQAYDGRLSGIHLNGLAIVCHGKTYHIHFDPPLTNYKEARGRVIQLDQEARQALGQSDIDIKEYIPPRGLYALECALLFVMYAAYCQRWWFARGSVVERYLGAGFATWSWWIQPRFVPVTMLAHFIETIIYMRTKLLKHSINPRTSLFWLWSLTFIFEGVFGKLRFDGLVRRKMAEKAKQK</sequence>
<dbReference type="PANTHER" id="PTHR37783:SF1">
    <property type="entry name" value="MEMBRANE PROTEIN, PUTATIVE (AFU_ORTHOLOGUE AFUA_1G04315)-RELATED"/>
    <property type="match status" value="1"/>
</dbReference>
<dbReference type="AlphaFoldDB" id="A0A6A7BZZ4"/>
<organism evidence="3 4">
    <name type="scientific">Piedraia hortae CBS 480.64</name>
    <dbReference type="NCBI Taxonomy" id="1314780"/>
    <lineage>
        <taxon>Eukaryota</taxon>
        <taxon>Fungi</taxon>
        <taxon>Dikarya</taxon>
        <taxon>Ascomycota</taxon>
        <taxon>Pezizomycotina</taxon>
        <taxon>Dothideomycetes</taxon>
        <taxon>Dothideomycetidae</taxon>
        <taxon>Capnodiales</taxon>
        <taxon>Piedraiaceae</taxon>
        <taxon>Piedraia</taxon>
    </lineage>
</organism>
<protein>
    <recommendedName>
        <fullName evidence="2">DUF2470 domain-containing protein</fullName>
    </recommendedName>
</protein>
<dbReference type="Proteomes" id="UP000799421">
    <property type="component" value="Unassembled WGS sequence"/>
</dbReference>
<dbReference type="InterPro" id="IPR037119">
    <property type="entry name" value="Haem_oxidase_HugZ-like_sf"/>
</dbReference>
<proteinExistence type="predicted"/>
<feature type="domain" description="DUF2470" evidence="2">
    <location>
        <begin position="13"/>
        <end position="85"/>
    </location>
</feature>